<reference evidence="2 3" key="1">
    <citation type="journal article" date="2020" name="ISME J.">
        <title>Uncovering the hidden diversity of litter-decomposition mechanisms in mushroom-forming fungi.</title>
        <authorList>
            <person name="Floudas D."/>
            <person name="Bentzer J."/>
            <person name="Ahren D."/>
            <person name="Johansson T."/>
            <person name="Persson P."/>
            <person name="Tunlid A."/>
        </authorList>
    </citation>
    <scope>NUCLEOTIDE SEQUENCE [LARGE SCALE GENOMIC DNA]</scope>
    <source>
        <strain evidence="2 3">CBS 175.51</strain>
    </source>
</reference>
<accession>A0A8H5CIN1</accession>
<name>A0A8H5CIN1_9AGAR</name>
<keyword evidence="1" id="KW-0732">Signal</keyword>
<dbReference type="Proteomes" id="UP000541558">
    <property type="component" value="Unassembled WGS sequence"/>
</dbReference>
<feature type="signal peptide" evidence="1">
    <location>
        <begin position="1"/>
        <end position="25"/>
    </location>
</feature>
<sequence length="599" mass="67540">MWLSVHWRLLPRFLAIYTLVTVCSARDSNGGTQAPFGYQGTHPQGRVGAAASRLESRTRWEFDLEPSPNATGNYIFESVASLLQQWPNTRYRNGHTIVPVTLPIGTLLHHGTHQPAVPSVPDWVAIDPEHSYLFCDAVSPSSGCWHLTLAATRPLKLLYFDGSSGAKIQGALDAQDLLAWGEVAKEPLESEGRRIKDLCEWGRKYELDGFLRQAVDFEIMLCDFTKGVDVVSFLNLKTILPHDRLQSTAATSRTDDMANNTYREPDTSKPYPPFFLALESGSWHRTFPGLTRAKLDLPRLVSFYDNAQFPSLLEWRLSLRGGEGAAGQGERYDHRLRAMSEQDRKGLLGRLDEVLRVREGGQGESGVDWESLVRSVVQRYADRLEVLQYLLSDATAPRLKGKDDRALEVIRNTHKYISTILAPYILNSANPPSSLSSSSKPTDLSWATPVFENCASIHTKYTAHLRLTRSEALIRDSVDSVLHEICRVLVGVWAEGVELGLEGDNSGPLITVHIKDGAKKVQTKWSRKINGLMAWLDWNVWVKCRPACGFEDMCWLPTWPGWPWTKHNEIGANPDPQDDYWRRPQPQCIRRVFPLQYLP</sequence>
<dbReference type="EMBL" id="JAACJK010000001">
    <property type="protein sequence ID" value="KAF5341686.1"/>
    <property type="molecule type" value="Genomic_DNA"/>
</dbReference>
<dbReference type="InterPro" id="IPR038921">
    <property type="entry name" value="YOR389W-like"/>
</dbReference>
<dbReference type="AlphaFoldDB" id="A0A8H5CIN1"/>
<comment type="caution">
    <text evidence="2">The sequence shown here is derived from an EMBL/GenBank/DDBJ whole genome shotgun (WGS) entry which is preliminary data.</text>
</comment>
<protein>
    <submittedName>
        <fullName evidence="2">Uncharacterized protein</fullName>
    </submittedName>
</protein>
<dbReference type="PANTHER" id="PTHR35204:SF1">
    <property type="entry name" value="ENTEROTOXIN"/>
    <property type="match status" value="1"/>
</dbReference>
<proteinExistence type="predicted"/>
<evidence type="ECO:0000256" key="1">
    <source>
        <dbReference type="SAM" id="SignalP"/>
    </source>
</evidence>
<evidence type="ECO:0000313" key="2">
    <source>
        <dbReference type="EMBL" id="KAF5341686.1"/>
    </source>
</evidence>
<dbReference type="OrthoDB" id="10261782at2759"/>
<gene>
    <name evidence="2" type="ORF">D9611_001199</name>
</gene>
<organism evidence="2 3">
    <name type="scientific">Ephemerocybe angulata</name>
    <dbReference type="NCBI Taxonomy" id="980116"/>
    <lineage>
        <taxon>Eukaryota</taxon>
        <taxon>Fungi</taxon>
        <taxon>Dikarya</taxon>
        <taxon>Basidiomycota</taxon>
        <taxon>Agaricomycotina</taxon>
        <taxon>Agaricomycetes</taxon>
        <taxon>Agaricomycetidae</taxon>
        <taxon>Agaricales</taxon>
        <taxon>Agaricineae</taxon>
        <taxon>Psathyrellaceae</taxon>
        <taxon>Ephemerocybe</taxon>
    </lineage>
</organism>
<feature type="chain" id="PRO_5034455198" evidence="1">
    <location>
        <begin position="26"/>
        <end position="599"/>
    </location>
</feature>
<keyword evidence="3" id="KW-1185">Reference proteome</keyword>
<evidence type="ECO:0000313" key="3">
    <source>
        <dbReference type="Proteomes" id="UP000541558"/>
    </source>
</evidence>
<dbReference type="PANTHER" id="PTHR35204">
    <property type="entry name" value="YALI0A21131P"/>
    <property type="match status" value="1"/>
</dbReference>